<dbReference type="SUPFAM" id="SSF52540">
    <property type="entry name" value="P-loop containing nucleoside triphosphate hydrolases"/>
    <property type="match status" value="1"/>
</dbReference>
<evidence type="ECO:0000313" key="8">
    <source>
        <dbReference type="EMBL" id="KAH0863304.1"/>
    </source>
</evidence>
<dbReference type="Gene3D" id="3.80.10.10">
    <property type="entry name" value="Ribonuclease Inhibitor"/>
    <property type="match status" value="3"/>
</dbReference>
<evidence type="ECO:0000256" key="1">
    <source>
        <dbReference type="ARBA" id="ARBA00011982"/>
    </source>
</evidence>
<dbReference type="Gene3D" id="1.10.8.430">
    <property type="entry name" value="Helical domain of apoptotic protease-activating factors"/>
    <property type="match status" value="1"/>
</dbReference>
<name>A0ABQ7Y535_BRANA</name>
<gene>
    <name evidence="8" type="ORF">HID58_080515</name>
</gene>
<protein>
    <recommendedName>
        <fullName evidence="1">ADP-ribosyl cyclase/cyclic ADP-ribose hydrolase</fullName>
        <ecNumber evidence="1">3.2.2.6</ecNumber>
    </recommendedName>
</protein>
<dbReference type="InterPro" id="IPR045344">
    <property type="entry name" value="C-JID"/>
</dbReference>
<dbReference type="PRINTS" id="PR00364">
    <property type="entry name" value="DISEASERSIST"/>
</dbReference>
<accession>A0ABQ7Y535</accession>
<keyword evidence="6" id="KW-0472">Membrane</keyword>
<dbReference type="InterPro" id="IPR001611">
    <property type="entry name" value="Leu-rich_rpt"/>
</dbReference>
<comment type="caution">
    <text evidence="8">The sequence shown here is derived from an EMBL/GenBank/DDBJ whole genome shotgun (WGS) entry which is preliminary data.</text>
</comment>
<dbReference type="Pfam" id="PF00560">
    <property type="entry name" value="LRR_1"/>
    <property type="match status" value="3"/>
</dbReference>
<dbReference type="Pfam" id="PF20160">
    <property type="entry name" value="C-JID"/>
    <property type="match status" value="1"/>
</dbReference>
<feature type="domain" description="AAA+ ATPase" evidence="7">
    <location>
        <begin position="207"/>
        <end position="349"/>
    </location>
</feature>
<dbReference type="InterPro" id="IPR003593">
    <property type="entry name" value="AAA+_ATPase"/>
</dbReference>
<dbReference type="EMBL" id="JAGKQM010000018">
    <property type="protein sequence ID" value="KAH0863304.1"/>
    <property type="molecule type" value="Genomic_DNA"/>
</dbReference>
<proteinExistence type="predicted"/>
<dbReference type="Pfam" id="PF00931">
    <property type="entry name" value="NB-ARC"/>
    <property type="match status" value="1"/>
</dbReference>
<dbReference type="Proteomes" id="UP000824890">
    <property type="component" value="Unassembled WGS sequence"/>
</dbReference>
<evidence type="ECO:0000256" key="4">
    <source>
        <dbReference type="ARBA" id="ARBA00023027"/>
    </source>
</evidence>
<dbReference type="InterPro" id="IPR042197">
    <property type="entry name" value="Apaf_helical"/>
</dbReference>
<evidence type="ECO:0000256" key="2">
    <source>
        <dbReference type="ARBA" id="ARBA00022614"/>
    </source>
</evidence>
<dbReference type="InterPro" id="IPR002182">
    <property type="entry name" value="NB-ARC"/>
</dbReference>
<sequence length="1237" mass="137647">MHDRRPTDFANFEWKSATSVSTKLSFLLVQSIGMDSFCSLTNVAASAAAICFLALLCTIVFIRKSRSHQENERMASSTNDFIRKSRSHQENGSIASSEILFIIESESHQENETMASSSSTLLDPQSSLSHSCLHHVFPSFHGADVRTNFLSHIVKEKNEAEMIEDIATDVSNKLNLSAPSNDFDGLVGMESRMAELMPLMLELDSHEVLKIGIWGPPGIGKTTIARYIFNRYSRYVDLSVFMDNIKTKYAKTACSDDYSVKLDLQKQFMSQLTNEKDIKNFSHLGIAKDRLKDKSVLVILDDVDRPVQVEAVAKENSWFGHESLIIVITQDLKVLKASGINHIHKVNLPSYDEALQIFCMHAFGQRYSKDGFIELACEVVSLVENLPLGLRVMGSYFQGMSEQDWTEALPRLRTHIGRDGEIASILISYDSLCDEDKHLALHIACFFNGESVDIVECCLAKRFLDVTQGLRVLAEKSIISMKWGKIKMAELLVQLGRKLVREQSVSEPGKRQFLNDAIGIEEVLSDYKADNSSVIGINDETCGDIECTSERAFERLSNLQFLRIHGDGINPRIKLEMPNSKLEKLWKKTQLLSNLKRMDLSYSRRLKELPDLSTATNLYDLDLSYCSSLVKLPSSIGNAINLNKLDLRFCSNLVEIPSSIGNAVNLEIFDLHECSSLVKIPSSITTIASLTSLTLHSCSSLVGLPQNIETVTEPHHINLNGCSSLVKLPYSIGNATKLEELDLSGCVSLVELPFSIGNAINLRKLDLTFCLSLLELPSSIGNATKLEELDLSHCSSFVELPFSIGNAINLQKLNLSYCSSLMELPSSIENAINLRKLNLSYCSSLVELPSCIGNAAKLEELDISHCSSLVEIPSSIGNAINLQKLKISHCSSLVEVPFSIGSLINLELLNLENCSSLVKLPSFIQNAVSLQELELSEYSSLMGLPSSIQTINNLHELTLNDCSSMVELPSIMRNVGRFLKCLKLEVLLDDINLESLEVLSFSECSLLESYPESPTYIQELDPWMGRISRLTRLVLSGMKNLVSLPPLPDSLFVLEAENCESLERLGSSFRNAYMMLNFRNCFKLNQEARDIISRTWTSAYAVFPCRKVPQCFTYRSCGSSVKVKLNQLALGISTKFKACILCADSDGVNFPPLSQASVCCSIMSGGNARTACYKKVGRVSSGHLYTFRVEIETEEVTSPELVFEFEIQFGNVNSETWEINECGILQILEVPHDDSHY</sequence>
<dbReference type="InterPro" id="IPR032675">
    <property type="entry name" value="LRR_dom_sf"/>
</dbReference>
<dbReference type="EC" id="3.2.2.6" evidence="1"/>
<organism evidence="8 9">
    <name type="scientific">Brassica napus</name>
    <name type="common">Rape</name>
    <dbReference type="NCBI Taxonomy" id="3708"/>
    <lineage>
        <taxon>Eukaryota</taxon>
        <taxon>Viridiplantae</taxon>
        <taxon>Streptophyta</taxon>
        <taxon>Embryophyta</taxon>
        <taxon>Tracheophyta</taxon>
        <taxon>Spermatophyta</taxon>
        <taxon>Magnoliopsida</taxon>
        <taxon>eudicotyledons</taxon>
        <taxon>Gunneridae</taxon>
        <taxon>Pentapetalae</taxon>
        <taxon>rosids</taxon>
        <taxon>malvids</taxon>
        <taxon>Brassicales</taxon>
        <taxon>Brassicaceae</taxon>
        <taxon>Brassiceae</taxon>
        <taxon>Brassica</taxon>
    </lineage>
</organism>
<dbReference type="InterPro" id="IPR044974">
    <property type="entry name" value="Disease_R_plants"/>
</dbReference>
<keyword evidence="3" id="KW-0677">Repeat</keyword>
<dbReference type="Gene3D" id="3.40.50.300">
    <property type="entry name" value="P-loop containing nucleotide triphosphate hydrolases"/>
    <property type="match status" value="1"/>
</dbReference>
<keyword evidence="4" id="KW-0520">NAD</keyword>
<keyword evidence="9" id="KW-1185">Reference proteome</keyword>
<dbReference type="PANTHER" id="PTHR11017">
    <property type="entry name" value="LEUCINE-RICH REPEAT-CONTAINING PROTEIN"/>
    <property type="match status" value="1"/>
</dbReference>
<keyword evidence="6" id="KW-1133">Transmembrane helix</keyword>
<evidence type="ECO:0000256" key="6">
    <source>
        <dbReference type="SAM" id="Phobius"/>
    </source>
</evidence>
<feature type="transmembrane region" description="Helical" evidence="6">
    <location>
        <begin position="43"/>
        <end position="62"/>
    </location>
</feature>
<evidence type="ECO:0000259" key="7">
    <source>
        <dbReference type="SMART" id="SM00382"/>
    </source>
</evidence>
<dbReference type="InterPro" id="IPR058192">
    <property type="entry name" value="WHD_ROQ1-like"/>
</dbReference>
<dbReference type="PANTHER" id="PTHR11017:SF561">
    <property type="entry name" value="ADP-RIBOSYL CYCLASE_CYCLIC ADP-RIBOSE HYDROLASE"/>
    <property type="match status" value="1"/>
</dbReference>
<evidence type="ECO:0000313" key="9">
    <source>
        <dbReference type="Proteomes" id="UP000824890"/>
    </source>
</evidence>
<keyword evidence="2" id="KW-0433">Leucine-rich repeat</keyword>
<keyword evidence="6" id="KW-0812">Transmembrane</keyword>
<evidence type="ECO:0000256" key="3">
    <source>
        <dbReference type="ARBA" id="ARBA00022737"/>
    </source>
</evidence>
<dbReference type="SUPFAM" id="SSF52058">
    <property type="entry name" value="L domain-like"/>
    <property type="match status" value="2"/>
</dbReference>
<comment type="catalytic activity">
    <reaction evidence="5">
        <text>NAD(+) + H2O = ADP-D-ribose + nicotinamide + H(+)</text>
        <dbReference type="Rhea" id="RHEA:16301"/>
        <dbReference type="ChEBI" id="CHEBI:15377"/>
        <dbReference type="ChEBI" id="CHEBI:15378"/>
        <dbReference type="ChEBI" id="CHEBI:17154"/>
        <dbReference type="ChEBI" id="CHEBI:57540"/>
        <dbReference type="ChEBI" id="CHEBI:57967"/>
        <dbReference type="EC" id="3.2.2.6"/>
    </reaction>
    <physiologicalReaction direction="left-to-right" evidence="5">
        <dbReference type="Rhea" id="RHEA:16302"/>
    </physiologicalReaction>
</comment>
<evidence type="ECO:0000256" key="5">
    <source>
        <dbReference type="ARBA" id="ARBA00047304"/>
    </source>
</evidence>
<dbReference type="InterPro" id="IPR027417">
    <property type="entry name" value="P-loop_NTPase"/>
</dbReference>
<dbReference type="SMART" id="SM00382">
    <property type="entry name" value="AAA"/>
    <property type="match status" value="1"/>
</dbReference>
<reference evidence="8 9" key="1">
    <citation type="submission" date="2021-05" db="EMBL/GenBank/DDBJ databases">
        <title>Genome Assembly of Synthetic Allotetraploid Brassica napus Reveals Homoeologous Exchanges between Subgenomes.</title>
        <authorList>
            <person name="Davis J.T."/>
        </authorList>
    </citation>
    <scope>NUCLEOTIDE SEQUENCE [LARGE SCALE GENOMIC DNA]</scope>
    <source>
        <strain evidence="9">cv. Da-Ae</strain>
        <tissue evidence="8">Seedling</tissue>
    </source>
</reference>
<dbReference type="Pfam" id="PF23282">
    <property type="entry name" value="WHD_ROQ1"/>
    <property type="match status" value="1"/>
</dbReference>